<keyword evidence="1" id="KW-0812">Transmembrane</keyword>
<dbReference type="Proteomes" id="UP000070513">
    <property type="component" value="Unassembled WGS sequence"/>
</dbReference>
<reference evidence="2 3" key="2">
    <citation type="journal article" date="2016" name="Genome Announc.">
        <title>Draft Genome Sequence of a Biocontrol Rhizobacterium, Chryseobacterium kwangjuense Strain KJ1R5, Isolated from Pepper (Capsicum annuum).</title>
        <authorList>
            <person name="Jeong J.J."/>
            <person name="Park H."/>
            <person name="Park B.H."/>
            <person name="Mannaa M."/>
            <person name="Sang M.K."/>
            <person name="Choi I.G."/>
            <person name="Kim K.D."/>
        </authorList>
    </citation>
    <scope>NUCLEOTIDE SEQUENCE [LARGE SCALE GENOMIC DNA]</scope>
    <source>
        <strain evidence="2 3">KJ1R5</strain>
    </source>
</reference>
<dbReference type="AlphaFoldDB" id="A0A135WEQ8"/>
<evidence type="ECO:0000256" key="1">
    <source>
        <dbReference type="SAM" id="Phobius"/>
    </source>
</evidence>
<organism evidence="2 3">
    <name type="scientific">Chryseobacterium kwangjuense</name>
    <dbReference type="NCBI Taxonomy" id="267125"/>
    <lineage>
        <taxon>Bacteria</taxon>
        <taxon>Pseudomonadati</taxon>
        <taxon>Bacteroidota</taxon>
        <taxon>Flavobacteriia</taxon>
        <taxon>Flavobacteriales</taxon>
        <taxon>Weeksellaceae</taxon>
        <taxon>Chryseobacterium group</taxon>
        <taxon>Chryseobacterium</taxon>
    </lineage>
</organism>
<gene>
    <name evidence="2" type="ORF">AU378_13355</name>
</gene>
<reference evidence="3" key="1">
    <citation type="submission" date="2015-12" db="EMBL/GenBank/DDBJ databases">
        <title>Genome sequence of a biocontrol rhizobacterium Chryseobacterium kwangjuense strain KJ1R5 isolated from pepper (Capsicum annuum L.).</title>
        <authorList>
            <person name="Jeong J.-J."/>
            <person name="Park H."/>
            <person name="Mannaa M."/>
            <person name="Sang M.K."/>
            <person name="Choi I.-G."/>
            <person name="Kim K.D."/>
        </authorList>
    </citation>
    <scope>NUCLEOTIDE SEQUENCE [LARGE SCALE GENOMIC DNA]</scope>
    <source>
        <strain evidence="3">KJ1R5</strain>
    </source>
</reference>
<feature type="transmembrane region" description="Helical" evidence="1">
    <location>
        <begin position="46"/>
        <end position="63"/>
    </location>
</feature>
<dbReference type="EMBL" id="LPUR01000011">
    <property type="protein sequence ID" value="KXH83386.1"/>
    <property type="molecule type" value="Genomic_DNA"/>
</dbReference>
<comment type="caution">
    <text evidence="2">The sequence shown here is derived from an EMBL/GenBank/DDBJ whole genome shotgun (WGS) entry which is preliminary data.</text>
</comment>
<name>A0A135WEQ8_9FLAO</name>
<feature type="transmembrane region" description="Helical" evidence="1">
    <location>
        <begin position="9"/>
        <end position="26"/>
    </location>
</feature>
<evidence type="ECO:0000313" key="3">
    <source>
        <dbReference type="Proteomes" id="UP000070513"/>
    </source>
</evidence>
<sequence length="74" mass="8232">MKAILRSRTIIIINLLTGGIIAIILWKNPVKPFPFPPIPDPELNLVKLLAGAQVILNIGALLFQKRVIDRPQNL</sequence>
<keyword evidence="1" id="KW-1133">Transmembrane helix</keyword>
<dbReference type="RefSeq" id="WP_062651844.1">
    <property type="nucleotide sequence ID" value="NZ_LPUR01000011.1"/>
</dbReference>
<protein>
    <submittedName>
        <fullName evidence="2">Uncharacterized protein</fullName>
    </submittedName>
</protein>
<accession>A0A135WEQ8</accession>
<keyword evidence="1" id="KW-0472">Membrane</keyword>
<evidence type="ECO:0000313" key="2">
    <source>
        <dbReference type="EMBL" id="KXH83386.1"/>
    </source>
</evidence>
<proteinExistence type="predicted"/>